<dbReference type="HOGENOM" id="CLU_2495008_0_0_9"/>
<sequence length="86" mass="9433">MGVSLVQQSSTGGKILNWTQSIACSRLVTEIDMPHFILSRAGPGENALYGNRLIIFLLIAILSDWSHLSVVIFIYSYPNIDAANPL</sequence>
<feature type="transmembrane region" description="Helical" evidence="1">
    <location>
        <begin position="53"/>
        <end position="77"/>
    </location>
</feature>
<keyword evidence="3" id="KW-1185">Reference proteome</keyword>
<name>X4ZKF0_9BACL</name>
<organism evidence="2 3">
    <name type="scientific">Paenibacillus sabinae T27</name>
    <dbReference type="NCBI Taxonomy" id="1268072"/>
    <lineage>
        <taxon>Bacteria</taxon>
        <taxon>Bacillati</taxon>
        <taxon>Bacillota</taxon>
        <taxon>Bacilli</taxon>
        <taxon>Bacillales</taxon>
        <taxon>Paenibacillaceae</taxon>
        <taxon>Paenibacillus</taxon>
    </lineage>
</organism>
<dbReference type="STRING" id="1268072.PSAB_11310"/>
<keyword evidence="1" id="KW-0812">Transmembrane</keyword>
<dbReference type="PATRIC" id="fig|1268072.3.peg.2350"/>
<dbReference type="RefSeq" id="WP_025334720.1">
    <property type="nucleotide sequence ID" value="NZ_CP004078.1"/>
</dbReference>
<evidence type="ECO:0000256" key="1">
    <source>
        <dbReference type="SAM" id="Phobius"/>
    </source>
</evidence>
<accession>X4ZKF0</accession>
<reference evidence="2 3" key="1">
    <citation type="journal article" date="2014" name="PLoS Genet.">
        <title>Comparative Genomic Analysis of N2-Fixing and Non-N2-Fixing Paenibacillus spp.: Organization, Evolution and Expression of the Nitrogen Fixation Genes.</title>
        <authorList>
            <person name="Xie J.B."/>
            <person name="Du Z."/>
            <person name="Bai L."/>
            <person name="Tian C."/>
            <person name="Zhang Y."/>
            <person name="Xie J.Y."/>
            <person name="Wang T."/>
            <person name="Liu X."/>
            <person name="Chen X."/>
            <person name="Cheng Q."/>
            <person name="Chen S."/>
            <person name="Li J."/>
        </authorList>
    </citation>
    <scope>NUCLEOTIDE SEQUENCE [LARGE SCALE GENOMIC DNA]</scope>
    <source>
        <strain evidence="2 3">T27</strain>
    </source>
</reference>
<proteinExistence type="predicted"/>
<dbReference type="KEGG" id="psab:PSAB_11310"/>
<keyword evidence="1" id="KW-1133">Transmembrane helix</keyword>
<evidence type="ECO:0000313" key="2">
    <source>
        <dbReference type="EMBL" id="AHV97190.1"/>
    </source>
</evidence>
<evidence type="ECO:0000313" key="3">
    <source>
        <dbReference type="Proteomes" id="UP000019772"/>
    </source>
</evidence>
<gene>
    <name evidence="2" type="ORF">PSAB_11310</name>
</gene>
<dbReference type="EMBL" id="CP004078">
    <property type="protein sequence ID" value="AHV97190.1"/>
    <property type="molecule type" value="Genomic_DNA"/>
</dbReference>
<dbReference type="Proteomes" id="UP000019772">
    <property type="component" value="Chromosome"/>
</dbReference>
<protein>
    <submittedName>
        <fullName evidence="2">Uncharacterized protein</fullName>
    </submittedName>
</protein>
<dbReference type="AlphaFoldDB" id="X4ZKF0"/>
<keyword evidence="1" id="KW-0472">Membrane</keyword>